<evidence type="ECO:0000313" key="2">
    <source>
        <dbReference type="Proteomes" id="UP000308828"/>
    </source>
</evidence>
<comment type="caution">
    <text evidence="1">The sequence shown here is derived from an EMBL/GenBank/DDBJ whole genome shotgun (WGS) entry which is preliminary data.</text>
</comment>
<name>A0A4S8NVH7_9HYPH</name>
<accession>A0A4S8NVH7</accession>
<dbReference type="RefSeq" id="WP_136599671.1">
    <property type="nucleotide sequence ID" value="NZ_STGV01000005.1"/>
</dbReference>
<dbReference type="EMBL" id="STGV01000005">
    <property type="protein sequence ID" value="THV21627.1"/>
    <property type="molecule type" value="Genomic_DNA"/>
</dbReference>
<gene>
    <name evidence="1" type="ORF">FAA97_16600</name>
</gene>
<evidence type="ECO:0000313" key="1">
    <source>
        <dbReference type="EMBL" id="THV21627.1"/>
    </source>
</evidence>
<proteinExistence type="predicted"/>
<reference evidence="1 2" key="1">
    <citation type="submission" date="2019-04" db="EMBL/GenBank/DDBJ databases">
        <title>Genome sequence of strain shin9-1.</title>
        <authorList>
            <person name="Gao J."/>
            <person name="Sun J."/>
        </authorList>
    </citation>
    <scope>NUCLEOTIDE SEQUENCE [LARGE SCALE GENOMIC DNA]</scope>
    <source>
        <strain evidence="2">shin9-1</strain>
    </source>
</reference>
<dbReference type="OrthoDB" id="1230907at2"/>
<protein>
    <submittedName>
        <fullName evidence="1">Uncharacterized protein</fullName>
    </submittedName>
</protein>
<dbReference type="Proteomes" id="UP000308828">
    <property type="component" value="Unassembled WGS sequence"/>
</dbReference>
<organism evidence="1 2">
    <name type="scientific">Peteryoungia ipomoeae</name>
    <dbReference type="NCBI Taxonomy" id="1210932"/>
    <lineage>
        <taxon>Bacteria</taxon>
        <taxon>Pseudomonadati</taxon>
        <taxon>Pseudomonadota</taxon>
        <taxon>Alphaproteobacteria</taxon>
        <taxon>Hyphomicrobiales</taxon>
        <taxon>Rhizobiaceae</taxon>
        <taxon>Peteryoungia</taxon>
    </lineage>
</organism>
<dbReference type="AlphaFoldDB" id="A0A4S8NVH7"/>
<sequence length="216" mass="23081">MAEQAAVQALATFVSQYSGVNIQSTSAQVVNFTGILYNVAGSTPDPSIGGVTWKQLLINYGINGNCYVSSPLPTTSTSHPQFSVGGHMTTNAAGTVPTGGHCYLMPLCFWHNSTSKNGVPFQHVNNDTMLQLDGYMQADLAATFIARMPGAAPLRVVGLQDGQIMIQPADTQVLSAMKAGQIGAERQIPMPEHYVVLRQIEEAGRIQYVIDEVALP</sequence>
<keyword evidence="2" id="KW-1185">Reference proteome</keyword>